<dbReference type="AlphaFoldDB" id="A0A1B6E7U0"/>
<comment type="subcellular location">
    <subcellularLocation>
        <location evidence="1">Cell membrane</location>
        <topology evidence="1">Multi-pass membrane protein</topology>
    </subcellularLocation>
</comment>
<keyword evidence="5 10" id="KW-1133">Transmembrane helix</keyword>
<organism evidence="13">
    <name type="scientific">Clastoptera arizonana</name>
    <name type="common">Arizona spittle bug</name>
    <dbReference type="NCBI Taxonomy" id="38151"/>
    <lineage>
        <taxon>Eukaryota</taxon>
        <taxon>Metazoa</taxon>
        <taxon>Ecdysozoa</taxon>
        <taxon>Arthropoda</taxon>
        <taxon>Hexapoda</taxon>
        <taxon>Insecta</taxon>
        <taxon>Pterygota</taxon>
        <taxon>Neoptera</taxon>
        <taxon>Paraneoptera</taxon>
        <taxon>Hemiptera</taxon>
        <taxon>Auchenorrhyncha</taxon>
        <taxon>Cercopoidea</taxon>
        <taxon>Clastopteridae</taxon>
        <taxon>Clastoptera</taxon>
    </lineage>
</organism>
<keyword evidence="7 10" id="KW-0472">Membrane</keyword>
<dbReference type="EMBL" id="GEDC01003319">
    <property type="protein sequence ID" value="JAS33979.1"/>
    <property type="molecule type" value="Transcribed_RNA"/>
</dbReference>
<sequence>MTTDKARTAVLITWVFSLSCSLLLELSFADLNKPTLNCNVFSITPKAVVVIVSLSGCLPYFVTMILYMLIFKTAMKVKRSKDKIKTKQNLMSGIKTVSKMASLKHRLSNISLTDKIVSEKNNCEDKEIKLHPKYLESFKNVDKNIISDREISMRNINVNLNMLHNKNNKRQKNYMGKSCMILLLVFSSFFISWGPSFAVLLSHLIMCPGCSKTEDCFNLEIVLTFLSVYLGPLNALINPIIYFWFHRGFRNALLVLFCKKKIKRNRQEKFMQSVRTSIS</sequence>
<dbReference type="InterPro" id="IPR017452">
    <property type="entry name" value="GPCR_Rhodpsn_7TM"/>
</dbReference>
<keyword evidence="9" id="KW-0807">Transducer</keyword>
<accession>A0A1B6E7U0</accession>
<reference evidence="13" key="1">
    <citation type="submission" date="2015-12" db="EMBL/GenBank/DDBJ databases">
        <title>De novo transcriptome assembly of four potential Pierce s Disease insect vectors from Arizona vineyards.</title>
        <authorList>
            <person name="Tassone E.E."/>
        </authorList>
    </citation>
    <scope>NUCLEOTIDE SEQUENCE</scope>
</reference>
<feature type="domain" description="G-protein coupled receptors family 1 profile" evidence="12">
    <location>
        <begin position="1"/>
        <end position="242"/>
    </location>
</feature>
<evidence type="ECO:0000256" key="6">
    <source>
        <dbReference type="ARBA" id="ARBA00023040"/>
    </source>
</evidence>
<feature type="chain" id="PRO_5008581878" description="G-protein coupled receptors family 1 profile domain-containing protein" evidence="11">
    <location>
        <begin position="30"/>
        <end position="279"/>
    </location>
</feature>
<evidence type="ECO:0000256" key="10">
    <source>
        <dbReference type="SAM" id="Phobius"/>
    </source>
</evidence>
<dbReference type="SUPFAM" id="SSF81321">
    <property type="entry name" value="Family A G protein-coupled receptor-like"/>
    <property type="match status" value="1"/>
</dbReference>
<evidence type="ECO:0000256" key="9">
    <source>
        <dbReference type="ARBA" id="ARBA00023224"/>
    </source>
</evidence>
<evidence type="ECO:0000256" key="3">
    <source>
        <dbReference type="ARBA" id="ARBA00022475"/>
    </source>
</evidence>
<evidence type="ECO:0000256" key="1">
    <source>
        <dbReference type="ARBA" id="ARBA00004651"/>
    </source>
</evidence>
<protein>
    <recommendedName>
        <fullName evidence="12">G-protein coupled receptors family 1 profile domain-containing protein</fullName>
    </recommendedName>
</protein>
<evidence type="ECO:0000256" key="2">
    <source>
        <dbReference type="ARBA" id="ARBA00010663"/>
    </source>
</evidence>
<dbReference type="PRINTS" id="PR00237">
    <property type="entry name" value="GPCRRHODOPSN"/>
</dbReference>
<dbReference type="PROSITE" id="PS51257">
    <property type="entry name" value="PROKAR_LIPOPROTEIN"/>
    <property type="match status" value="1"/>
</dbReference>
<keyword evidence="6" id="KW-0297">G-protein coupled receptor</keyword>
<evidence type="ECO:0000313" key="13">
    <source>
        <dbReference type="EMBL" id="JAS33979.1"/>
    </source>
</evidence>
<evidence type="ECO:0000256" key="11">
    <source>
        <dbReference type="SAM" id="SignalP"/>
    </source>
</evidence>
<dbReference type="Gene3D" id="1.20.1070.10">
    <property type="entry name" value="Rhodopsin 7-helix transmembrane proteins"/>
    <property type="match status" value="1"/>
</dbReference>
<evidence type="ECO:0000256" key="4">
    <source>
        <dbReference type="ARBA" id="ARBA00022692"/>
    </source>
</evidence>
<name>A0A1B6E7U0_9HEMI</name>
<proteinExistence type="inferred from homology"/>
<keyword evidence="3" id="KW-1003">Cell membrane</keyword>
<feature type="transmembrane region" description="Helical" evidence="10">
    <location>
        <begin position="179"/>
        <end position="201"/>
    </location>
</feature>
<dbReference type="Pfam" id="PF00001">
    <property type="entry name" value="7tm_1"/>
    <property type="match status" value="1"/>
</dbReference>
<keyword evidence="4 10" id="KW-0812">Transmembrane</keyword>
<keyword evidence="11" id="KW-0732">Signal</keyword>
<dbReference type="GO" id="GO:0004930">
    <property type="term" value="F:G protein-coupled receptor activity"/>
    <property type="evidence" value="ECO:0007669"/>
    <property type="project" value="UniProtKB-KW"/>
</dbReference>
<evidence type="ECO:0000256" key="8">
    <source>
        <dbReference type="ARBA" id="ARBA00023170"/>
    </source>
</evidence>
<gene>
    <name evidence="13" type="ORF">g.2574</name>
</gene>
<dbReference type="PROSITE" id="PS50262">
    <property type="entry name" value="G_PROTEIN_RECEP_F1_2"/>
    <property type="match status" value="1"/>
</dbReference>
<evidence type="ECO:0000256" key="7">
    <source>
        <dbReference type="ARBA" id="ARBA00023136"/>
    </source>
</evidence>
<comment type="similarity">
    <text evidence="2">Belongs to the G-protein coupled receptor 1 family.</text>
</comment>
<feature type="signal peptide" evidence="11">
    <location>
        <begin position="1"/>
        <end position="29"/>
    </location>
</feature>
<evidence type="ECO:0000256" key="5">
    <source>
        <dbReference type="ARBA" id="ARBA00022989"/>
    </source>
</evidence>
<dbReference type="GO" id="GO:0005886">
    <property type="term" value="C:plasma membrane"/>
    <property type="evidence" value="ECO:0007669"/>
    <property type="project" value="UniProtKB-SubCell"/>
</dbReference>
<dbReference type="PANTHER" id="PTHR24248">
    <property type="entry name" value="ADRENERGIC RECEPTOR-RELATED G-PROTEIN COUPLED RECEPTOR"/>
    <property type="match status" value="1"/>
</dbReference>
<feature type="transmembrane region" description="Helical" evidence="10">
    <location>
        <begin position="48"/>
        <end position="71"/>
    </location>
</feature>
<evidence type="ECO:0000259" key="12">
    <source>
        <dbReference type="PROSITE" id="PS50262"/>
    </source>
</evidence>
<dbReference type="CDD" id="cd00637">
    <property type="entry name" value="7tm_classA_rhodopsin-like"/>
    <property type="match status" value="1"/>
</dbReference>
<keyword evidence="8" id="KW-0675">Receptor</keyword>
<feature type="transmembrane region" description="Helical" evidence="10">
    <location>
        <begin position="221"/>
        <end position="245"/>
    </location>
</feature>
<dbReference type="InterPro" id="IPR000276">
    <property type="entry name" value="GPCR_Rhodpsn"/>
</dbReference>